<dbReference type="AlphaFoldDB" id="A0A2S0MXJ0"/>
<dbReference type="Proteomes" id="UP000239326">
    <property type="component" value="Chromosome"/>
</dbReference>
<keyword evidence="2 4" id="KW-0238">DNA-binding</keyword>
<dbReference type="Pfam" id="PF00440">
    <property type="entry name" value="TetR_N"/>
    <property type="match status" value="1"/>
</dbReference>
<dbReference type="Gene3D" id="1.10.357.10">
    <property type="entry name" value="Tetracycline Repressor, domain 2"/>
    <property type="match status" value="1"/>
</dbReference>
<name>A0A2S0MXJ0_9BURK</name>
<proteinExistence type="predicted"/>
<dbReference type="KEGG" id="simp:C6571_04335"/>
<dbReference type="GO" id="GO:0003677">
    <property type="term" value="F:DNA binding"/>
    <property type="evidence" value="ECO:0007669"/>
    <property type="project" value="UniProtKB-UniRule"/>
</dbReference>
<sequence length="216" mass="24107">MKKVSRESWIQAGFQTLDQLGYTQLSAEKIARRLHVTRGSFYHHFRSRAEFVDALLVRWRQDYTAEVIAQASAEGDPQRRLERYLSVAGRLQPGREVAIRAWAARDRTVLAVLEQTDAARLEFVRQLGRDLFPCAAENALHRFARIACLAFIGFQQTGPHGRERFVALVQDVLDMLTPSDTARPKPAPIPGAAPQSAEAPARRLPPAARPGSDAGR</sequence>
<gene>
    <name evidence="7" type="ORF">C6571_04335</name>
</gene>
<dbReference type="RefSeq" id="WP_106445607.1">
    <property type="nucleotide sequence ID" value="NZ_CP027669.1"/>
</dbReference>
<dbReference type="OrthoDB" id="9798857at2"/>
<feature type="domain" description="HTH tetR-type" evidence="6">
    <location>
        <begin position="3"/>
        <end position="63"/>
    </location>
</feature>
<dbReference type="PANTHER" id="PTHR47506:SF6">
    <property type="entry name" value="HTH-TYPE TRANSCRIPTIONAL REPRESSOR NEMR"/>
    <property type="match status" value="1"/>
</dbReference>
<keyword evidence="3" id="KW-0804">Transcription</keyword>
<evidence type="ECO:0000259" key="6">
    <source>
        <dbReference type="PROSITE" id="PS50977"/>
    </source>
</evidence>
<organism evidence="7 8">
    <name type="scientific">Simplicispira suum</name>
    <dbReference type="NCBI Taxonomy" id="2109915"/>
    <lineage>
        <taxon>Bacteria</taxon>
        <taxon>Pseudomonadati</taxon>
        <taxon>Pseudomonadota</taxon>
        <taxon>Betaproteobacteria</taxon>
        <taxon>Burkholderiales</taxon>
        <taxon>Comamonadaceae</taxon>
        <taxon>Simplicispira</taxon>
    </lineage>
</organism>
<keyword evidence="8" id="KW-1185">Reference proteome</keyword>
<evidence type="ECO:0000256" key="5">
    <source>
        <dbReference type="SAM" id="MobiDB-lite"/>
    </source>
</evidence>
<dbReference type="InterPro" id="IPR001647">
    <property type="entry name" value="HTH_TetR"/>
</dbReference>
<protein>
    <submittedName>
        <fullName evidence="7">TetR family transcriptional regulator</fullName>
    </submittedName>
</protein>
<feature type="DNA-binding region" description="H-T-H motif" evidence="4">
    <location>
        <begin position="26"/>
        <end position="45"/>
    </location>
</feature>
<reference evidence="7 8" key="1">
    <citation type="submission" date="2018-03" db="EMBL/GenBank/DDBJ databases">
        <title>Genome sequencing of Simplicispira sp.</title>
        <authorList>
            <person name="Kim S.-J."/>
            <person name="Heo J."/>
            <person name="Kwon S.-W."/>
        </authorList>
    </citation>
    <scope>NUCLEOTIDE SEQUENCE [LARGE SCALE GENOMIC DNA]</scope>
    <source>
        <strain evidence="7 8">SC1-8</strain>
    </source>
</reference>
<evidence type="ECO:0000313" key="7">
    <source>
        <dbReference type="EMBL" id="AVO40616.1"/>
    </source>
</evidence>
<dbReference type="InterPro" id="IPR009057">
    <property type="entry name" value="Homeodomain-like_sf"/>
</dbReference>
<feature type="region of interest" description="Disordered" evidence="5">
    <location>
        <begin position="178"/>
        <end position="216"/>
    </location>
</feature>
<evidence type="ECO:0000256" key="2">
    <source>
        <dbReference type="ARBA" id="ARBA00023125"/>
    </source>
</evidence>
<evidence type="ECO:0000256" key="3">
    <source>
        <dbReference type="ARBA" id="ARBA00023163"/>
    </source>
</evidence>
<accession>A0A2S0MXJ0</accession>
<dbReference type="PROSITE" id="PS50977">
    <property type="entry name" value="HTH_TETR_2"/>
    <property type="match status" value="1"/>
</dbReference>
<evidence type="ECO:0000256" key="4">
    <source>
        <dbReference type="PROSITE-ProRule" id="PRU00335"/>
    </source>
</evidence>
<keyword evidence="1" id="KW-0805">Transcription regulation</keyword>
<dbReference type="EMBL" id="CP027669">
    <property type="protein sequence ID" value="AVO40616.1"/>
    <property type="molecule type" value="Genomic_DNA"/>
</dbReference>
<dbReference type="PANTHER" id="PTHR47506">
    <property type="entry name" value="TRANSCRIPTIONAL REGULATORY PROTEIN"/>
    <property type="match status" value="1"/>
</dbReference>
<evidence type="ECO:0000313" key="8">
    <source>
        <dbReference type="Proteomes" id="UP000239326"/>
    </source>
</evidence>
<evidence type="ECO:0000256" key="1">
    <source>
        <dbReference type="ARBA" id="ARBA00023015"/>
    </source>
</evidence>
<dbReference type="SUPFAM" id="SSF46689">
    <property type="entry name" value="Homeodomain-like"/>
    <property type="match status" value="1"/>
</dbReference>